<dbReference type="Pfam" id="PF02540">
    <property type="entry name" value="NAD_synthase"/>
    <property type="match status" value="1"/>
</dbReference>
<name>A0A7V5LI81_CALAY</name>
<keyword evidence="4 8" id="KW-0547">Nucleotide-binding</keyword>
<feature type="binding site" evidence="8">
    <location>
        <position position="143"/>
    </location>
    <ligand>
        <name>Mg(2+)</name>
        <dbReference type="ChEBI" id="CHEBI:18420"/>
    </ligand>
</feature>
<organism evidence="12">
    <name type="scientific">Caldithrix abyssi</name>
    <dbReference type="NCBI Taxonomy" id="187145"/>
    <lineage>
        <taxon>Bacteria</taxon>
        <taxon>Pseudomonadati</taxon>
        <taxon>Calditrichota</taxon>
        <taxon>Calditrichia</taxon>
        <taxon>Calditrichales</taxon>
        <taxon>Calditrichaceae</taxon>
        <taxon>Caldithrix</taxon>
    </lineage>
</organism>
<comment type="similarity">
    <text evidence="1 8 9">Belongs to the NAD synthetase family.</text>
</comment>
<dbReference type="GO" id="GO:0046872">
    <property type="term" value="F:metal ion binding"/>
    <property type="evidence" value="ECO:0007669"/>
    <property type="project" value="UniProtKB-KW"/>
</dbReference>
<comment type="function">
    <text evidence="8">Catalyzes the ATP-dependent amidation of deamido-NAD to form NAD. Uses ammonia as a nitrogen source.</text>
</comment>
<dbReference type="EMBL" id="DRTD01000227">
    <property type="protein sequence ID" value="HHE54758.1"/>
    <property type="molecule type" value="Genomic_DNA"/>
</dbReference>
<feature type="binding site" evidence="8">
    <location>
        <position position="138"/>
    </location>
    <ligand>
        <name>ATP</name>
        <dbReference type="ChEBI" id="CHEBI:30616"/>
    </ligand>
</feature>
<dbReference type="EC" id="6.3.1.5" evidence="8 10"/>
<feature type="binding site" description="in other chain" evidence="8">
    <location>
        <position position="118"/>
    </location>
    <ligand>
        <name>deamido-NAD(+)</name>
        <dbReference type="ChEBI" id="CHEBI:58437"/>
        <note>ligand shared between two neighboring subunits</note>
    </ligand>
</feature>
<evidence type="ECO:0000256" key="8">
    <source>
        <dbReference type="HAMAP-Rule" id="MF_00193"/>
    </source>
</evidence>
<keyword evidence="2 8" id="KW-0436">Ligase</keyword>
<evidence type="ECO:0000256" key="3">
    <source>
        <dbReference type="ARBA" id="ARBA00022723"/>
    </source>
</evidence>
<dbReference type="FunFam" id="3.40.50.620:FF:000106">
    <property type="entry name" value="Glutamine-dependent NAD(+) synthetase"/>
    <property type="match status" value="1"/>
</dbReference>
<dbReference type="GO" id="GO:0009435">
    <property type="term" value="P:NAD+ biosynthetic process"/>
    <property type="evidence" value="ECO:0007669"/>
    <property type="project" value="UniProtKB-UniRule"/>
</dbReference>
<comment type="pathway">
    <text evidence="8">Cofactor biosynthesis; NAD(+) biosynthesis; NAD(+) from deamido-NAD(+) (ammonia route): step 1/1.</text>
</comment>
<comment type="caution">
    <text evidence="8">Lacks conserved residue(s) required for the propagation of feature annotation.</text>
</comment>
<dbReference type="InterPro" id="IPR003694">
    <property type="entry name" value="NAD_synthase"/>
</dbReference>
<dbReference type="UniPathway" id="UPA00253">
    <property type="reaction ID" value="UER00333"/>
</dbReference>
<dbReference type="InterPro" id="IPR022310">
    <property type="entry name" value="NAD/GMP_synthase"/>
</dbReference>
<keyword evidence="3 8" id="KW-0479">Metal-binding</keyword>
<sequence length="275" mass="31709">METDILKINPKTVSDILIRFLYEEISKIGLKRGILGLSGGVDSAVVACFLSRALGPENVYALIMPYRLSNPQSREHAEKLARQLKINYFIKDISPMVDAFFAEEPDADQVRRGNKMARERMCLLYDYSAKYQALVVGTSNKTELLLGYGTIHGDLASAINPIGDLYKSQIWQLAEYLGVPREIIEKPPSADLWIGQTDEQELGYSYQEIDRLLYYMVDLRYSTEMLLELGYSEETIKDIYLRMQRSQFKRRPPVIAKISYRTINQDYRYSRDWGV</sequence>
<reference evidence="12" key="1">
    <citation type="journal article" date="2020" name="mSystems">
        <title>Genome- and Community-Level Interaction Insights into Carbon Utilization and Element Cycling Functions of Hydrothermarchaeota in Hydrothermal Sediment.</title>
        <authorList>
            <person name="Zhou Z."/>
            <person name="Liu Y."/>
            <person name="Xu W."/>
            <person name="Pan J."/>
            <person name="Luo Z.H."/>
            <person name="Li M."/>
        </authorList>
    </citation>
    <scope>NUCLEOTIDE SEQUENCE [LARGE SCALE GENOMIC DNA]</scope>
    <source>
        <strain evidence="12">HyVt-76</strain>
    </source>
</reference>
<keyword evidence="7 8" id="KW-0520">NAD</keyword>
<dbReference type="Gene3D" id="3.40.50.620">
    <property type="entry name" value="HUPs"/>
    <property type="match status" value="1"/>
</dbReference>
<gene>
    <name evidence="8" type="primary">nadE</name>
    <name evidence="12" type="ORF">ENL21_03175</name>
</gene>
<feature type="domain" description="NAD/GMP synthase" evidence="11">
    <location>
        <begin position="17"/>
        <end position="253"/>
    </location>
</feature>
<dbReference type="GO" id="GO:0008795">
    <property type="term" value="F:NAD+ synthase activity"/>
    <property type="evidence" value="ECO:0007669"/>
    <property type="project" value="UniProtKB-UniRule"/>
</dbReference>
<dbReference type="NCBIfam" id="NF010587">
    <property type="entry name" value="PRK13980.1"/>
    <property type="match status" value="1"/>
</dbReference>
<dbReference type="AlphaFoldDB" id="A0A7V5LI81"/>
<dbReference type="PANTHER" id="PTHR23090:SF9">
    <property type="entry name" value="GLUTAMINE-DEPENDENT NAD(+) SYNTHETASE"/>
    <property type="match status" value="1"/>
</dbReference>
<dbReference type="PANTHER" id="PTHR23090">
    <property type="entry name" value="NH 3 /GLUTAMINE-DEPENDENT NAD + SYNTHETASE"/>
    <property type="match status" value="1"/>
</dbReference>
<dbReference type="GO" id="GO:0005737">
    <property type="term" value="C:cytoplasm"/>
    <property type="evidence" value="ECO:0007669"/>
    <property type="project" value="InterPro"/>
</dbReference>
<keyword evidence="5 8" id="KW-0067">ATP-binding</keyword>
<evidence type="ECO:0000256" key="6">
    <source>
        <dbReference type="ARBA" id="ARBA00022842"/>
    </source>
</evidence>
<dbReference type="NCBIfam" id="TIGR00552">
    <property type="entry name" value="nadE"/>
    <property type="match status" value="1"/>
</dbReference>
<keyword evidence="6 8" id="KW-0460">Magnesium</keyword>
<dbReference type="InterPro" id="IPR014729">
    <property type="entry name" value="Rossmann-like_a/b/a_fold"/>
</dbReference>
<evidence type="ECO:0000256" key="9">
    <source>
        <dbReference type="RuleBase" id="RU003811"/>
    </source>
</evidence>
<evidence type="ECO:0000256" key="7">
    <source>
        <dbReference type="ARBA" id="ARBA00023027"/>
    </source>
</evidence>
<feature type="binding site" evidence="8">
    <location>
        <position position="189"/>
    </location>
    <ligand>
        <name>ATP</name>
        <dbReference type="ChEBI" id="CHEBI:30616"/>
    </ligand>
</feature>
<protein>
    <recommendedName>
        <fullName evidence="8 10">NH(3)-dependent NAD(+) synthetase</fullName>
        <ecNumber evidence="8 10">6.3.1.5</ecNumber>
    </recommendedName>
</protein>
<proteinExistence type="inferred from homology"/>
<dbReference type="SUPFAM" id="SSF52402">
    <property type="entry name" value="Adenine nucleotide alpha hydrolases-like"/>
    <property type="match status" value="1"/>
</dbReference>
<evidence type="ECO:0000259" key="11">
    <source>
        <dbReference type="Pfam" id="PF02540"/>
    </source>
</evidence>
<evidence type="ECO:0000256" key="10">
    <source>
        <dbReference type="RuleBase" id="RU003812"/>
    </source>
</evidence>
<evidence type="ECO:0000313" key="12">
    <source>
        <dbReference type="EMBL" id="HHE54758.1"/>
    </source>
</evidence>
<comment type="subunit">
    <text evidence="8">Homodimer.</text>
</comment>
<dbReference type="GO" id="GO:0003952">
    <property type="term" value="F:NAD+ synthase (glutamine-hydrolyzing) activity"/>
    <property type="evidence" value="ECO:0007669"/>
    <property type="project" value="InterPro"/>
</dbReference>
<evidence type="ECO:0000256" key="1">
    <source>
        <dbReference type="ARBA" id="ARBA00005859"/>
    </source>
</evidence>
<dbReference type="InterPro" id="IPR022926">
    <property type="entry name" value="NH(3)-dep_NAD(+)_synth"/>
</dbReference>
<feature type="binding site" evidence="8">
    <location>
        <position position="42"/>
    </location>
    <ligand>
        <name>Mg(2+)</name>
        <dbReference type="ChEBI" id="CHEBI:18420"/>
    </ligand>
</feature>
<dbReference type="CDD" id="cd00553">
    <property type="entry name" value="NAD_synthase"/>
    <property type="match status" value="1"/>
</dbReference>
<feature type="binding site" evidence="8">
    <location>
        <begin position="36"/>
        <end position="43"/>
    </location>
    <ligand>
        <name>ATP</name>
        <dbReference type="ChEBI" id="CHEBI:30616"/>
    </ligand>
</feature>
<dbReference type="GO" id="GO:0004359">
    <property type="term" value="F:glutaminase activity"/>
    <property type="evidence" value="ECO:0007669"/>
    <property type="project" value="InterPro"/>
</dbReference>
<comment type="caution">
    <text evidence="12">The sequence shown here is derived from an EMBL/GenBank/DDBJ whole genome shotgun (WGS) entry which is preliminary data.</text>
</comment>
<comment type="catalytic activity">
    <reaction evidence="8 10">
        <text>deamido-NAD(+) + NH4(+) + ATP = AMP + diphosphate + NAD(+) + H(+)</text>
        <dbReference type="Rhea" id="RHEA:21188"/>
        <dbReference type="ChEBI" id="CHEBI:15378"/>
        <dbReference type="ChEBI" id="CHEBI:28938"/>
        <dbReference type="ChEBI" id="CHEBI:30616"/>
        <dbReference type="ChEBI" id="CHEBI:33019"/>
        <dbReference type="ChEBI" id="CHEBI:57540"/>
        <dbReference type="ChEBI" id="CHEBI:58437"/>
        <dbReference type="ChEBI" id="CHEBI:456215"/>
        <dbReference type="EC" id="6.3.1.5"/>
    </reaction>
</comment>
<dbReference type="HAMAP" id="MF_00193">
    <property type="entry name" value="NadE_ammonia_dep"/>
    <property type="match status" value="1"/>
</dbReference>
<evidence type="ECO:0000256" key="2">
    <source>
        <dbReference type="ARBA" id="ARBA00022598"/>
    </source>
</evidence>
<dbReference type="GO" id="GO:0005524">
    <property type="term" value="F:ATP binding"/>
    <property type="evidence" value="ECO:0007669"/>
    <property type="project" value="UniProtKB-UniRule"/>
</dbReference>
<dbReference type="Proteomes" id="UP000886111">
    <property type="component" value="Unassembled WGS sequence"/>
</dbReference>
<accession>A0A7V5LI81</accession>
<feature type="binding site" evidence="8">
    <location>
        <position position="167"/>
    </location>
    <ligand>
        <name>ATP</name>
        <dbReference type="ChEBI" id="CHEBI:30616"/>
    </ligand>
</feature>
<evidence type="ECO:0000256" key="5">
    <source>
        <dbReference type="ARBA" id="ARBA00022840"/>
    </source>
</evidence>
<evidence type="ECO:0000256" key="4">
    <source>
        <dbReference type="ARBA" id="ARBA00022741"/>
    </source>
</evidence>